<dbReference type="RefSeq" id="WP_350377131.1">
    <property type="nucleotide sequence ID" value="NZ_JBELQD010000016.1"/>
</dbReference>
<protein>
    <recommendedName>
        <fullName evidence="4">DUF4185 domain-containing protein</fullName>
    </recommendedName>
</protein>
<comment type="caution">
    <text evidence="2">The sequence shown here is derived from an EMBL/GenBank/DDBJ whole genome shotgun (WGS) entry which is preliminary data.</text>
</comment>
<dbReference type="EMBL" id="JBELQD010000016">
    <property type="protein sequence ID" value="MER2289733.1"/>
    <property type="molecule type" value="Genomic_DNA"/>
</dbReference>
<sequence>MGLAYRIVGTEGVARPVLPVALTGKRVHPAQDPARVPSPVRERDRVRGATSPEDPGPSPQPSPARERGRVAAFTGQSVNLRPYVRRGIRQRFALLAAALVPLLLIPPKAQAAAEPPLSALTLVGPPAIVFKAGRDACDGADVPDAPARAFRDAAGAVTLFGMHYRNRTLRGPDLDHLKLDCAVVLDSGEKPDPASYDDRSWITATWTEDGRHVAALLHHEYQANEHPGRCPAGSYMACWYNTITAATSADGGRSFARRNPPVVVAGAPFRQEVDQGRHRGFFNPSNIVAEGRWRYVLVSTTGWDRPGSDQAAGLCLFRSDDPADPARWRAWTGTGFTAAFPDPYRKPVPPAATCRPVGPFPGPVGAVVRHRATGAWIAVFMAKAGDGFARSGFYWSSSRDLIAWDTPRLLLDGATLYDDPCKATAPLIAYPSLLDPAAQGRNFDDVGDRALLTYASLRVEGCTITSDRDLLRRPVAIRVWP</sequence>
<evidence type="ECO:0008006" key="4">
    <source>
        <dbReference type="Google" id="ProtNLM"/>
    </source>
</evidence>
<reference evidence="2" key="1">
    <citation type="submission" date="2024-06" db="EMBL/GenBank/DDBJ databases">
        <authorList>
            <person name="Campbell A.G."/>
        </authorList>
    </citation>
    <scope>NUCLEOTIDE SEQUENCE</scope>
    <source>
        <strain evidence="2">EM17</strain>
    </source>
</reference>
<proteinExistence type="predicted"/>
<evidence type="ECO:0000313" key="3">
    <source>
        <dbReference type="Proteomes" id="UP001432995"/>
    </source>
</evidence>
<evidence type="ECO:0000313" key="2">
    <source>
        <dbReference type="EMBL" id="MER2289733.1"/>
    </source>
</evidence>
<gene>
    <name evidence="2" type="ORF">ABS770_15805</name>
</gene>
<evidence type="ECO:0000256" key="1">
    <source>
        <dbReference type="SAM" id="MobiDB-lite"/>
    </source>
</evidence>
<dbReference type="InterPro" id="IPR023296">
    <property type="entry name" value="Glyco_hydro_beta-prop_sf"/>
</dbReference>
<keyword evidence="3" id="KW-1185">Reference proteome</keyword>
<dbReference type="Gene3D" id="2.115.10.20">
    <property type="entry name" value="Glycosyl hydrolase domain, family 43"/>
    <property type="match status" value="1"/>
</dbReference>
<name>A0ABV1R4G2_9HYPH</name>
<dbReference type="Proteomes" id="UP001432995">
    <property type="component" value="Unassembled WGS sequence"/>
</dbReference>
<accession>A0ABV1R4G2</accession>
<organism evidence="2 3">
    <name type="scientific">Methylobacterium brachiatum</name>
    <dbReference type="NCBI Taxonomy" id="269660"/>
    <lineage>
        <taxon>Bacteria</taxon>
        <taxon>Pseudomonadati</taxon>
        <taxon>Pseudomonadota</taxon>
        <taxon>Alphaproteobacteria</taxon>
        <taxon>Hyphomicrobiales</taxon>
        <taxon>Methylobacteriaceae</taxon>
        <taxon>Methylobacterium</taxon>
    </lineage>
</organism>
<feature type="region of interest" description="Disordered" evidence="1">
    <location>
        <begin position="25"/>
        <end position="68"/>
    </location>
</feature>